<keyword evidence="3" id="KW-1185">Reference proteome</keyword>
<proteinExistence type="predicted"/>
<protein>
    <recommendedName>
        <fullName evidence="1">YjiS-like domain-containing protein</fullName>
    </recommendedName>
</protein>
<dbReference type="Proteomes" id="UP000245138">
    <property type="component" value="Unassembled WGS sequence"/>
</dbReference>
<sequence>MKFHENQAQKSFSQSPVWRMLILLYRRWKAWRLRNQTRKILRNMSNDRLEDIGLTRNDIDRL</sequence>
<evidence type="ECO:0000259" key="1">
    <source>
        <dbReference type="Pfam" id="PF06568"/>
    </source>
</evidence>
<organism evidence="2 3">
    <name type="scientific">Brenneria roseae subsp. americana</name>
    <dbReference type="NCBI Taxonomy" id="1508507"/>
    <lineage>
        <taxon>Bacteria</taxon>
        <taxon>Pseudomonadati</taxon>
        <taxon>Pseudomonadota</taxon>
        <taxon>Gammaproteobacteria</taxon>
        <taxon>Enterobacterales</taxon>
        <taxon>Pectobacteriaceae</taxon>
        <taxon>Brenneria</taxon>
    </lineage>
</organism>
<reference evidence="2 3" key="1">
    <citation type="submission" date="2018-04" db="EMBL/GenBank/DDBJ databases">
        <title>Brenneria corticis sp.nov.</title>
        <authorList>
            <person name="Li Y."/>
        </authorList>
    </citation>
    <scope>NUCLEOTIDE SEQUENCE [LARGE SCALE GENOMIC DNA]</scope>
    <source>
        <strain evidence="2 3">LMG 27715</strain>
    </source>
</reference>
<dbReference type="OrthoDB" id="6505244at2"/>
<comment type="caution">
    <text evidence="2">The sequence shown here is derived from an EMBL/GenBank/DDBJ whole genome shotgun (WGS) entry which is preliminary data.</text>
</comment>
<dbReference type="Pfam" id="PF06568">
    <property type="entry name" value="YjiS-like"/>
    <property type="match status" value="1"/>
</dbReference>
<name>A0A2U1TJ77_9GAMM</name>
<dbReference type="InterPro" id="IPR009506">
    <property type="entry name" value="YjiS-like"/>
</dbReference>
<evidence type="ECO:0000313" key="2">
    <source>
        <dbReference type="EMBL" id="PWC09464.1"/>
    </source>
</evidence>
<accession>A0A2U1TJ77</accession>
<evidence type="ECO:0000313" key="3">
    <source>
        <dbReference type="Proteomes" id="UP000245138"/>
    </source>
</evidence>
<dbReference type="AlphaFoldDB" id="A0A2U1TJ77"/>
<dbReference type="EMBL" id="QDKJ01000023">
    <property type="protein sequence ID" value="PWC09464.1"/>
    <property type="molecule type" value="Genomic_DNA"/>
</dbReference>
<feature type="domain" description="YjiS-like" evidence="1">
    <location>
        <begin position="26"/>
        <end position="60"/>
    </location>
</feature>
<gene>
    <name evidence="2" type="ORF">B4923_19765</name>
</gene>